<evidence type="ECO:0000313" key="2">
    <source>
        <dbReference type="Proteomes" id="UP000290191"/>
    </source>
</evidence>
<dbReference type="PANTHER" id="PTHR35866:SF1">
    <property type="entry name" value="YKGJ FAMILY CYSTEINE CLUSTER PROTEIN"/>
    <property type="match status" value="1"/>
</dbReference>
<dbReference type="RefSeq" id="WP_044418212.1">
    <property type="nucleotide sequence ID" value="NZ_CP041070.1"/>
</dbReference>
<gene>
    <name evidence="1" type="ORF">CRV06_01445</name>
</gene>
<evidence type="ECO:0000313" key="1">
    <source>
        <dbReference type="EMBL" id="RXJ64650.1"/>
    </source>
</evidence>
<dbReference type="STRING" id="877500.GCA_000935065_02433"/>
<dbReference type="AlphaFoldDB" id="A0A4Q0Y3D9"/>
<dbReference type="Pfam" id="PF03692">
    <property type="entry name" value="CxxCxxCC"/>
    <property type="match status" value="1"/>
</dbReference>
<reference evidence="1 2" key="1">
    <citation type="submission" date="2017-10" db="EMBL/GenBank/DDBJ databases">
        <title>Genomics of the genus Arcobacter.</title>
        <authorList>
            <person name="Perez-Cataluna A."/>
            <person name="Figueras M.J."/>
        </authorList>
    </citation>
    <scope>NUCLEOTIDE SEQUENCE [LARGE SCALE GENOMIC DNA]</scope>
    <source>
        <strain evidence="1 2">DSM 24636</strain>
    </source>
</reference>
<dbReference type="Proteomes" id="UP000290191">
    <property type="component" value="Unassembled WGS sequence"/>
</dbReference>
<dbReference type="OrthoDB" id="9810361at2"/>
<protein>
    <submittedName>
        <fullName evidence="1">YkgJ family cysteine cluster protein</fullName>
    </submittedName>
</protein>
<accession>A0A4Q0Y3D9</accession>
<comment type="caution">
    <text evidence="1">The sequence shown here is derived from an EMBL/GenBank/DDBJ whole genome shotgun (WGS) entry which is preliminary data.</text>
</comment>
<keyword evidence="2" id="KW-1185">Reference proteome</keyword>
<dbReference type="InterPro" id="IPR005358">
    <property type="entry name" value="Puta_zinc/iron-chelating_dom"/>
</dbReference>
<proteinExistence type="predicted"/>
<dbReference type="PANTHER" id="PTHR35866">
    <property type="entry name" value="PUTATIVE-RELATED"/>
    <property type="match status" value="1"/>
</dbReference>
<name>A0A4Q0Y3D9_9BACT</name>
<sequence>MNIVKKEGFDFAFNPKGCETCEGNCCIGESGNIWISKEEMKNLSEYLNISLDELRVKYLEKRGYKYSIKEIKLAEDNYACFFFDLKKKQCSIYDVRPIQCRTFPFWEYFKTRKDEVKEECPAIVEL</sequence>
<dbReference type="EMBL" id="PDKO01000001">
    <property type="protein sequence ID" value="RXJ64650.1"/>
    <property type="molecule type" value="Genomic_DNA"/>
</dbReference>
<organism evidence="1 2">
    <name type="scientific">Halarcobacter anaerophilus</name>
    <dbReference type="NCBI Taxonomy" id="877500"/>
    <lineage>
        <taxon>Bacteria</taxon>
        <taxon>Pseudomonadati</taxon>
        <taxon>Campylobacterota</taxon>
        <taxon>Epsilonproteobacteria</taxon>
        <taxon>Campylobacterales</taxon>
        <taxon>Arcobacteraceae</taxon>
        <taxon>Halarcobacter</taxon>
    </lineage>
</organism>